<comment type="caution">
    <text evidence="2">The sequence shown here is derived from an EMBL/GenBank/DDBJ whole genome shotgun (WGS) entry which is preliminary data.</text>
</comment>
<dbReference type="PANTHER" id="PTHR43968">
    <property type="match status" value="1"/>
</dbReference>
<dbReference type="PROSITE" id="PS50404">
    <property type="entry name" value="GST_NTER"/>
    <property type="match status" value="1"/>
</dbReference>
<dbReference type="InterPro" id="IPR004045">
    <property type="entry name" value="Glutathione_S-Trfase_N"/>
</dbReference>
<reference evidence="2" key="1">
    <citation type="journal article" date="2020" name="Stud. Mycol.">
        <title>101 Dothideomycetes genomes: a test case for predicting lifestyles and emergence of pathogens.</title>
        <authorList>
            <person name="Haridas S."/>
            <person name="Albert R."/>
            <person name="Binder M."/>
            <person name="Bloem J."/>
            <person name="Labutti K."/>
            <person name="Salamov A."/>
            <person name="Andreopoulos B."/>
            <person name="Baker S."/>
            <person name="Barry K."/>
            <person name="Bills G."/>
            <person name="Bluhm B."/>
            <person name="Cannon C."/>
            <person name="Castanera R."/>
            <person name="Culley D."/>
            <person name="Daum C."/>
            <person name="Ezra D."/>
            <person name="Gonzalez J."/>
            <person name="Henrissat B."/>
            <person name="Kuo A."/>
            <person name="Liang C."/>
            <person name="Lipzen A."/>
            <person name="Lutzoni F."/>
            <person name="Magnuson J."/>
            <person name="Mondo S."/>
            <person name="Nolan M."/>
            <person name="Ohm R."/>
            <person name="Pangilinan J."/>
            <person name="Park H.-J."/>
            <person name="Ramirez L."/>
            <person name="Alfaro M."/>
            <person name="Sun H."/>
            <person name="Tritt A."/>
            <person name="Yoshinaga Y."/>
            <person name="Zwiers L.-H."/>
            <person name="Turgeon B."/>
            <person name="Goodwin S."/>
            <person name="Spatafora J."/>
            <person name="Crous P."/>
            <person name="Grigoriev I."/>
        </authorList>
    </citation>
    <scope>NUCLEOTIDE SEQUENCE</scope>
    <source>
        <strain evidence="2">CBS 125425</strain>
    </source>
</reference>
<dbReference type="Proteomes" id="UP000799444">
    <property type="component" value="Unassembled WGS sequence"/>
</dbReference>
<sequence>MKATLFTTLTSPFARKCRIAITELRLSSQISLSLVNPWTDERLRAINPLCKVPTLLREDGTALYGSHVIVEYLASLSTSRALIPVEGEARWRALRLQAMVDDACSAAGRLYATKVNPASLDNSAAGTQRLRNAVLATLDQLEAETLKTESWNLGDMSAVLLPAYYNFRFPEDNWRLRRPRLAAFVDAMEKLPAFRDNQFQP</sequence>
<keyword evidence="3" id="KW-1185">Reference proteome</keyword>
<dbReference type="EMBL" id="ML996244">
    <property type="protein sequence ID" value="KAF2729481.1"/>
    <property type="molecule type" value="Genomic_DNA"/>
</dbReference>
<dbReference type="Gene3D" id="3.40.30.10">
    <property type="entry name" value="Glutaredoxin"/>
    <property type="match status" value="1"/>
</dbReference>
<name>A0A9P4UXY3_9PLEO</name>
<dbReference type="Pfam" id="PF13409">
    <property type="entry name" value="GST_N_2"/>
    <property type="match status" value="1"/>
</dbReference>
<dbReference type="SUPFAM" id="SSF47616">
    <property type="entry name" value="GST C-terminal domain-like"/>
    <property type="match status" value="1"/>
</dbReference>
<evidence type="ECO:0000259" key="1">
    <source>
        <dbReference type="PROSITE" id="PS50404"/>
    </source>
</evidence>
<accession>A0A9P4UXY3</accession>
<dbReference type="InterPro" id="IPR050983">
    <property type="entry name" value="GST_Omega/HSP26"/>
</dbReference>
<dbReference type="Gene3D" id="1.20.1050.10">
    <property type="match status" value="1"/>
</dbReference>
<dbReference type="InterPro" id="IPR036249">
    <property type="entry name" value="Thioredoxin-like_sf"/>
</dbReference>
<dbReference type="SUPFAM" id="SSF52833">
    <property type="entry name" value="Thioredoxin-like"/>
    <property type="match status" value="1"/>
</dbReference>
<dbReference type="InterPro" id="IPR036282">
    <property type="entry name" value="Glutathione-S-Trfase_C_sf"/>
</dbReference>
<feature type="domain" description="GST N-terminal" evidence="1">
    <location>
        <begin position="1"/>
        <end position="81"/>
    </location>
</feature>
<dbReference type="PANTHER" id="PTHR43968:SF6">
    <property type="entry name" value="GLUTATHIONE S-TRANSFERASE OMEGA"/>
    <property type="match status" value="1"/>
</dbReference>
<organism evidence="2 3">
    <name type="scientific">Polyplosphaeria fusca</name>
    <dbReference type="NCBI Taxonomy" id="682080"/>
    <lineage>
        <taxon>Eukaryota</taxon>
        <taxon>Fungi</taxon>
        <taxon>Dikarya</taxon>
        <taxon>Ascomycota</taxon>
        <taxon>Pezizomycotina</taxon>
        <taxon>Dothideomycetes</taxon>
        <taxon>Pleosporomycetidae</taxon>
        <taxon>Pleosporales</taxon>
        <taxon>Tetraplosphaeriaceae</taxon>
        <taxon>Polyplosphaeria</taxon>
    </lineage>
</organism>
<dbReference type="AlphaFoldDB" id="A0A9P4UXY3"/>
<proteinExistence type="predicted"/>
<evidence type="ECO:0000313" key="3">
    <source>
        <dbReference type="Proteomes" id="UP000799444"/>
    </source>
</evidence>
<dbReference type="OrthoDB" id="249703at2759"/>
<protein>
    <recommendedName>
        <fullName evidence="1">GST N-terminal domain-containing protein</fullName>
    </recommendedName>
</protein>
<gene>
    <name evidence="2" type="ORF">EJ04DRAFT_515910</name>
</gene>
<dbReference type="GO" id="GO:0005737">
    <property type="term" value="C:cytoplasm"/>
    <property type="evidence" value="ECO:0007669"/>
    <property type="project" value="TreeGrafter"/>
</dbReference>
<evidence type="ECO:0000313" key="2">
    <source>
        <dbReference type="EMBL" id="KAF2729481.1"/>
    </source>
</evidence>